<dbReference type="OrthoDB" id="10042731at2759"/>
<dbReference type="RefSeq" id="XP_066931449.1">
    <property type="nucleotide sequence ID" value="XM_067075348.1"/>
</dbReference>
<dbReference type="PANTHER" id="PTHR24246:SF27">
    <property type="entry name" value="ADENOSINE RECEPTOR, ISOFORM A"/>
    <property type="match status" value="1"/>
</dbReference>
<dbReference type="EnsemblMetazoa" id="CLYHEMT016844.1">
    <property type="protein sequence ID" value="CLYHEMP016844.1"/>
    <property type="gene ID" value="CLYHEMG016844"/>
</dbReference>
<evidence type="ECO:0000259" key="11">
    <source>
        <dbReference type="PROSITE" id="PS50262"/>
    </source>
</evidence>
<accession>A0A7M5X4J2</accession>
<keyword evidence="4 10" id="KW-1133">Transmembrane helix</keyword>
<evidence type="ECO:0000256" key="2">
    <source>
        <dbReference type="ARBA" id="ARBA00022475"/>
    </source>
</evidence>
<proteinExistence type="predicted"/>
<feature type="transmembrane region" description="Helical" evidence="10">
    <location>
        <begin position="74"/>
        <end position="92"/>
    </location>
</feature>
<comment type="subcellular location">
    <subcellularLocation>
        <location evidence="1">Cell membrane</location>
        <topology evidence="1">Multi-pass membrane protein</topology>
    </subcellularLocation>
</comment>
<feature type="domain" description="G-protein coupled receptors family 1 profile" evidence="11">
    <location>
        <begin position="53"/>
        <end position="308"/>
    </location>
</feature>
<feature type="transmembrane region" description="Helical" evidence="10">
    <location>
        <begin position="123"/>
        <end position="141"/>
    </location>
</feature>
<keyword evidence="5" id="KW-0297">G-protein coupled receptor</keyword>
<evidence type="ECO:0000256" key="6">
    <source>
        <dbReference type="ARBA" id="ARBA00023136"/>
    </source>
</evidence>
<feature type="transmembrane region" description="Helical" evidence="10">
    <location>
        <begin position="287"/>
        <end position="310"/>
    </location>
</feature>
<dbReference type="PANTHER" id="PTHR24246">
    <property type="entry name" value="OLFACTORY RECEPTOR AND ADENOSINE RECEPTOR"/>
    <property type="match status" value="1"/>
</dbReference>
<dbReference type="PRINTS" id="PR00237">
    <property type="entry name" value="GPCRRHODOPSN"/>
</dbReference>
<evidence type="ECO:0000256" key="8">
    <source>
        <dbReference type="ARBA" id="ARBA00023180"/>
    </source>
</evidence>
<dbReference type="GO" id="GO:0004930">
    <property type="term" value="F:G protein-coupled receptor activity"/>
    <property type="evidence" value="ECO:0007669"/>
    <property type="project" value="UniProtKB-KW"/>
</dbReference>
<organism evidence="12 13">
    <name type="scientific">Clytia hemisphaerica</name>
    <dbReference type="NCBI Taxonomy" id="252671"/>
    <lineage>
        <taxon>Eukaryota</taxon>
        <taxon>Metazoa</taxon>
        <taxon>Cnidaria</taxon>
        <taxon>Hydrozoa</taxon>
        <taxon>Hydroidolina</taxon>
        <taxon>Leptothecata</taxon>
        <taxon>Obeliida</taxon>
        <taxon>Clytiidae</taxon>
        <taxon>Clytia</taxon>
    </lineage>
</organism>
<evidence type="ECO:0000256" key="3">
    <source>
        <dbReference type="ARBA" id="ARBA00022692"/>
    </source>
</evidence>
<protein>
    <recommendedName>
        <fullName evidence="11">G-protein coupled receptors family 1 profile domain-containing protein</fullName>
    </recommendedName>
</protein>
<dbReference type="InterPro" id="IPR000276">
    <property type="entry name" value="GPCR_Rhodpsn"/>
</dbReference>
<evidence type="ECO:0000313" key="12">
    <source>
        <dbReference type="EnsemblMetazoa" id="CLYHEMP016844.1"/>
    </source>
</evidence>
<evidence type="ECO:0000256" key="10">
    <source>
        <dbReference type="SAM" id="Phobius"/>
    </source>
</evidence>
<evidence type="ECO:0000256" key="9">
    <source>
        <dbReference type="ARBA" id="ARBA00023224"/>
    </source>
</evidence>
<dbReference type="SUPFAM" id="SSF81321">
    <property type="entry name" value="Family A G protein-coupled receptor-like"/>
    <property type="match status" value="1"/>
</dbReference>
<dbReference type="PROSITE" id="PS50262">
    <property type="entry name" value="G_PROTEIN_RECEP_F1_2"/>
    <property type="match status" value="1"/>
</dbReference>
<evidence type="ECO:0000313" key="13">
    <source>
        <dbReference type="Proteomes" id="UP000594262"/>
    </source>
</evidence>
<dbReference type="GO" id="GO:0005886">
    <property type="term" value="C:plasma membrane"/>
    <property type="evidence" value="ECO:0007669"/>
    <property type="project" value="UniProtKB-SubCell"/>
</dbReference>
<dbReference type="GeneID" id="136819143"/>
<keyword evidence="2" id="KW-1003">Cell membrane</keyword>
<keyword evidence="8" id="KW-0325">Glycoprotein</keyword>
<dbReference type="CDD" id="cd00637">
    <property type="entry name" value="7tm_classA_rhodopsin-like"/>
    <property type="match status" value="1"/>
</dbReference>
<evidence type="ECO:0000256" key="5">
    <source>
        <dbReference type="ARBA" id="ARBA00023040"/>
    </source>
</evidence>
<keyword evidence="3 10" id="KW-0812">Transmembrane</keyword>
<dbReference type="Gene3D" id="1.20.1070.10">
    <property type="entry name" value="Rhodopsin 7-helix transmembrane proteins"/>
    <property type="match status" value="1"/>
</dbReference>
<feature type="transmembrane region" description="Helical" evidence="10">
    <location>
        <begin position="39"/>
        <end position="62"/>
    </location>
</feature>
<dbReference type="AlphaFoldDB" id="A0A7M5X4J2"/>
<evidence type="ECO:0000256" key="1">
    <source>
        <dbReference type="ARBA" id="ARBA00004651"/>
    </source>
</evidence>
<keyword evidence="6 10" id="KW-0472">Membrane</keyword>
<sequence>MTSFINNTTVRPITSNLTTPSLFYEPPPYPCIWPLFPPYSFTSLTLAILIITLNGFVVYLFFRNKILRLLPGNYILASLAVNDLLNGLFLVSKLYPNFYLHNNDCSNNQQKFLKAEFPTISNTIYLLLMLSSILHLVLLSTDRLIYIIHALTYNSIVTKRKMLKILAITWLLCGIFAALKFLWSLKSGPLNPYRKSIKIYAAITIAVLFIGLPSIILLIQSIIMVLMVRRLDNKSSPDPNKRTGGCKAFVLYMFMYLKFMVFAYPYLIIMLMFQFGAFEPPLIAPSMNAIVICTVIRFVPCLVNPCLYSLQNKDFRKVIKTYLKYCRKTSQSYAMVRKTGASNYLGTLSPQTNLYKMNGDSTEESLVNL</sequence>
<evidence type="ECO:0000256" key="7">
    <source>
        <dbReference type="ARBA" id="ARBA00023170"/>
    </source>
</evidence>
<dbReference type="InterPro" id="IPR017452">
    <property type="entry name" value="GPCR_Rhodpsn_7TM"/>
</dbReference>
<dbReference type="Pfam" id="PF00001">
    <property type="entry name" value="7tm_1"/>
    <property type="match status" value="1"/>
</dbReference>
<keyword evidence="7" id="KW-0675">Receptor</keyword>
<keyword evidence="9" id="KW-0807">Transducer</keyword>
<reference evidence="12" key="1">
    <citation type="submission" date="2021-01" db="UniProtKB">
        <authorList>
            <consortium name="EnsemblMetazoa"/>
        </authorList>
    </citation>
    <scope>IDENTIFICATION</scope>
</reference>
<dbReference type="Proteomes" id="UP000594262">
    <property type="component" value="Unplaced"/>
</dbReference>
<feature type="transmembrane region" description="Helical" evidence="10">
    <location>
        <begin position="162"/>
        <end position="179"/>
    </location>
</feature>
<feature type="transmembrane region" description="Helical" evidence="10">
    <location>
        <begin position="199"/>
        <end position="228"/>
    </location>
</feature>
<evidence type="ECO:0000256" key="4">
    <source>
        <dbReference type="ARBA" id="ARBA00022989"/>
    </source>
</evidence>
<keyword evidence="13" id="KW-1185">Reference proteome</keyword>
<name>A0A7M5X4J2_9CNID</name>
<feature type="transmembrane region" description="Helical" evidence="10">
    <location>
        <begin position="249"/>
        <end position="275"/>
    </location>
</feature>